<dbReference type="GO" id="GO:0006351">
    <property type="term" value="P:DNA-templated transcription"/>
    <property type="evidence" value="ECO:0007669"/>
    <property type="project" value="TreeGrafter"/>
</dbReference>
<protein>
    <submittedName>
        <fullName evidence="6">Transcriptional regulator, LysR family protein</fullName>
    </submittedName>
</protein>
<evidence type="ECO:0000313" key="7">
    <source>
        <dbReference type="Proteomes" id="UP000034883"/>
    </source>
</evidence>
<evidence type="ECO:0000256" key="1">
    <source>
        <dbReference type="ARBA" id="ARBA00009437"/>
    </source>
</evidence>
<dbReference type="InterPro" id="IPR036388">
    <property type="entry name" value="WH-like_DNA-bd_sf"/>
</dbReference>
<dbReference type="STRING" id="927083.DB32_008954"/>
<evidence type="ECO:0000256" key="4">
    <source>
        <dbReference type="ARBA" id="ARBA00023163"/>
    </source>
</evidence>
<reference evidence="6 7" key="1">
    <citation type="submission" date="2015-03" db="EMBL/GenBank/DDBJ databases">
        <title>Genome assembly of Sandaracinus amylolyticus DSM 53668.</title>
        <authorList>
            <person name="Sharma G."/>
            <person name="Subramanian S."/>
        </authorList>
    </citation>
    <scope>NUCLEOTIDE SEQUENCE [LARGE SCALE GENOMIC DNA]</scope>
    <source>
        <strain evidence="6 7">DSM 53668</strain>
    </source>
</reference>
<dbReference type="Gene3D" id="1.10.10.10">
    <property type="entry name" value="Winged helix-like DNA-binding domain superfamily/Winged helix DNA-binding domain"/>
    <property type="match status" value="1"/>
</dbReference>
<keyword evidence="2" id="KW-0805">Transcription regulation</keyword>
<keyword evidence="4" id="KW-0804">Transcription</keyword>
<dbReference type="InterPro" id="IPR000847">
    <property type="entry name" value="LysR_HTH_N"/>
</dbReference>
<dbReference type="PRINTS" id="PR00039">
    <property type="entry name" value="HTHLYSR"/>
</dbReference>
<dbReference type="PANTHER" id="PTHR30537:SF5">
    <property type="entry name" value="HTH-TYPE TRANSCRIPTIONAL ACTIVATOR TTDR-RELATED"/>
    <property type="match status" value="1"/>
</dbReference>
<feature type="domain" description="HTH lysR-type" evidence="5">
    <location>
        <begin position="30"/>
        <end position="87"/>
    </location>
</feature>
<keyword evidence="3" id="KW-0238">DNA-binding</keyword>
<dbReference type="Pfam" id="PF03466">
    <property type="entry name" value="LysR_substrate"/>
    <property type="match status" value="1"/>
</dbReference>
<dbReference type="AlphaFoldDB" id="A0A0F6WAT8"/>
<evidence type="ECO:0000259" key="5">
    <source>
        <dbReference type="PROSITE" id="PS50931"/>
    </source>
</evidence>
<dbReference type="GO" id="GO:0043565">
    <property type="term" value="F:sequence-specific DNA binding"/>
    <property type="evidence" value="ECO:0007669"/>
    <property type="project" value="TreeGrafter"/>
</dbReference>
<dbReference type="Proteomes" id="UP000034883">
    <property type="component" value="Chromosome"/>
</dbReference>
<evidence type="ECO:0000313" key="6">
    <source>
        <dbReference type="EMBL" id="AKF11805.1"/>
    </source>
</evidence>
<dbReference type="InterPro" id="IPR058163">
    <property type="entry name" value="LysR-type_TF_proteobact-type"/>
</dbReference>
<dbReference type="FunFam" id="1.10.10.10:FF:000001">
    <property type="entry name" value="LysR family transcriptional regulator"/>
    <property type="match status" value="1"/>
</dbReference>
<proteinExistence type="inferred from homology"/>
<evidence type="ECO:0000256" key="2">
    <source>
        <dbReference type="ARBA" id="ARBA00023015"/>
    </source>
</evidence>
<sequence>MARSASRAPGTNPPYSRSVLERPIERHDDDTLFAMSILVRALAEGSLAAAARSLHLTPSAVSKRLARLEQQLGVPLVRRTTRSLAPTPAGARYAEHAERILAEVDRAAREARGEHREIRGLLRVSAPTLLGQELLAPHLATLLERHPALSIDLVLADRYVDLVAERVDVAIRIAPSLRSSGLVARKLGVYEPVLVASPRWLASVAPIREPRDLESRRCLDLAHSLDRGRWTLTVAGRAQVVRPQIALLSTHLGALHRAALAGAGVAALPVYLVAHDLERGALERVLPRASLPRRTVHVVHASGRAAPAKVRAFVDLVIEALGPALVPAHPRARAR</sequence>
<comment type="similarity">
    <text evidence="1">Belongs to the LysR transcriptional regulatory family.</text>
</comment>
<dbReference type="KEGG" id="samy:DB32_008954"/>
<dbReference type="EMBL" id="CP011125">
    <property type="protein sequence ID" value="AKF11805.1"/>
    <property type="molecule type" value="Genomic_DNA"/>
</dbReference>
<dbReference type="GO" id="GO:0003700">
    <property type="term" value="F:DNA-binding transcription factor activity"/>
    <property type="evidence" value="ECO:0007669"/>
    <property type="project" value="InterPro"/>
</dbReference>
<evidence type="ECO:0000256" key="3">
    <source>
        <dbReference type="ARBA" id="ARBA00023125"/>
    </source>
</evidence>
<gene>
    <name evidence="6" type="ORF">DB32_008954</name>
</gene>
<name>A0A0F6WAT8_9BACT</name>
<accession>A0A0F6WAT8</accession>
<dbReference type="Gene3D" id="3.40.190.290">
    <property type="match status" value="1"/>
</dbReference>
<organism evidence="6 7">
    <name type="scientific">Sandaracinus amylolyticus</name>
    <dbReference type="NCBI Taxonomy" id="927083"/>
    <lineage>
        <taxon>Bacteria</taxon>
        <taxon>Pseudomonadati</taxon>
        <taxon>Myxococcota</taxon>
        <taxon>Polyangia</taxon>
        <taxon>Polyangiales</taxon>
        <taxon>Sandaracinaceae</taxon>
        <taxon>Sandaracinus</taxon>
    </lineage>
</organism>
<dbReference type="InterPro" id="IPR005119">
    <property type="entry name" value="LysR_subst-bd"/>
</dbReference>
<dbReference type="SUPFAM" id="SSF46785">
    <property type="entry name" value="Winged helix' DNA-binding domain"/>
    <property type="match status" value="1"/>
</dbReference>
<dbReference type="InterPro" id="IPR036390">
    <property type="entry name" value="WH_DNA-bd_sf"/>
</dbReference>
<dbReference type="Pfam" id="PF00126">
    <property type="entry name" value="HTH_1"/>
    <property type="match status" value="1"/>
</dbReference>
<dbReference type="PANTHER" id="PTHR30537">
    <property type="entry name" value="HTH-TYPE TRANSCRIPTIONAL REGULATOR"/>
    <property type="match status" value="1"/>
</dbReference>
<dbReference type="PROSITE" id="PS50931">
    <property type="entry name" value="HTH_LYSR"/>
    <property type="match status" value="1"/>
</dbReference>
<dbReference type="CDD" id="cd08422">
    <property type="entry name" value="PBP2_CrgA_like"/>
    <property type="match status" value="1"/>
</dbReference>
<keyword evidence="7" id="KW-1185">Reference proteome</keyword>
<dbReference type="SUPFAM" id="SSF53850">
    <property type="entry name" value="Periplasmic binding protein-like II"/>
    <property type="match status" value="1"/>
</dbReference>